<dbReference type="VEuPathDB" id="GiardiaDB:GL50581_2902"/>
<dbReference type="InterPro" id="IPR005824">
    <property type="entry name" value="KOW"/>
</dbReference>
<comment type="caution">
    <text evidence="5">The sequence shown here is derived from an EMBL/GenBank/DDBJ whole genome shotgun (WGS) entry which is preliminary data.</text>
</comment>
<dbReference type="Gene3D" id="2.30.30.770">
    <property type="match status" value="1"/>
</dbReference>
<dbReference type="GO" id="GO:1990904">
    <property type="term" value="C:ribonucleoprotein complex"/>
    <property type="evidence" value="ECO:0007669"/>
    <property type="project" value="UniProtKB-KW"/>
</dbReference>
<dbReference type="InterPro" id="IPR038655">
    <property type="entry name" value="Ribosomal_eL27_sf"/>
</dbReference>
<dbReference type="CDD" id="cd06090">
    <property type="entry name" value="KOW_RPL27"/>
    <property type="match status" value="1"/>
</dbReference>
<dbReference type="SMR" id="V6U0C2"/>
<dbReference type="Pfam" id="PF01777">
    <property type="entry name" value="Ribosomal_L27e"/>
    <property type="match status" value="1"/>
</dbReference>
<protein>
    <submittedName>
        <fullName evidence="5">LSU ribosomal protein L27E</fullName>
    </submittedName>
</protein>
<reference evidence="5 6" key="2">
    <citation type="journal article" date="2013" name="Genome Biol. Evol.">
        <title>Genome sequencing of Giardia lamblia genotypes A2 and B isolates (DH and GS) and comparative analysis with the genomes of genotypes A1 and E (WB and Pig).</title>
        <authorList>
            <person name="Adam R.D."/>
            <person name="Dahlstrom E.W."/>
            <person name="Martens C.A."/>
            <person name="Bruno D.P."/>
            <person name="Barbian K.D."/>
            <person name="Ricklefs S.M."/>
            <person name="Hernandez M.M."/>
            <person name="Narla N.P."/>
            <person name="Patel R.B."/>
            <person name="Porcella S.F."/>
            <person name="Nash T.E."/>
        </authorList>
    </citation>
    <scope>NUCLEOTIDE SEQUENCE [LARGE SCALE GENOMIC DNA]</scope>
    <source>
        <strain evidence="5 6">GS</strain>
    </source>
</reference>
<evidence type="ECO:0000259" key="4">
    <source>
        <dbReference type="SMART" id="SM00739"/>
    </source>
</evidence>
<keyword evidence="2 5" id="KW-0689">Ribosomal protein</keyword>
<feature type="domain" description="KOW" evidence="4">
    <location>
        <begin position="10"/>
        <end position="37"/>
    </location>
</feature>
<dbReference type="OrthoDB" id="2365484at2759"/>
<keyword evidence="3" id="KW-0687">Ribonucleoprotein</keyword>
<dbReference type="GO" id="GO:0005840">
    <property type="term" value="C:ribosome"/>
    <property type="evidence" value="ECO:0007669"/>
    <property type="project" value="UniProtKB-KW"/>
</dbReference>
<dbReference type="VEuPathDB" id="GiardiaDB:DHA2_8462"/>
<proteinExistence type="inferred from homology"/>
<dbReference type="EMBL" id="AHHH01000022">
    <property type="protein sequence ID" value="ESU44446.1"/>
    <property type="molecule type" value="Genomic_DNA"/>
</dbReference>
<accession>V6U0C2</accession>
<dbReference type="AlphaFoldDB" id="V6U0C2"/>
<name>V6U0C2_GIAIN</name>
<evidence type="ECO:0000313" key="5">
    <source>
        <dbReference type="EMBL" id="ESU44446.1"/>
    </source>
</evidence>
<dbReference type="eggNOG" id="KOG3418">
    <property type="taxonomic scope" value="Eukaryota"/>
</dbReference>
<dbReference type="SUPFAM" id="SSF50104">
    <property type="entry name" value="Translation proteins SH3-like domain"/>
    <property type="match status" value="1"/>
</dbReference>
<dbReference type="GO" id="GO:0006412">
    <property type="term" value="P:translation"/>
    <property type="evidence" value="ECO:0007669"/>
    <property type="project" value="InterPro"/>
</dbReference>
<dbReference type="GO" id="GO:0003735">
    <property type="term" value="F:structural constituent of ribosome"/>
    <property type="evidence" value="ECO:0007669"/>
    <property type="project" value="InterPro"/>
</dbReference>
<dbReference type="InterPro" id="IPR041991">
    <property type="entry name" value="Ribosomal_eL27_KOW"/>
</dbReference>
<feature type="non-terminal residue" evidence="5">
    <location>
        <position position="1"/>
    </location>
</feature>
<gene>
    <name evidence="5" type="ORF">GSB_8462</name>
</gene>
<dbReference type="InterPro" id="IPR008991">
    <property type="entry name" value="Translation_prot_SH3-like_sf"/>
</dbReference>
<reference evidence="6" key="1">
    <citation type="submission" date="2012-02" db="EMBL/GenBank/DDBJ databases">
        <title>Genome sequencing of Giardia lamblia Genotypes A2 and B isolates (DH and GS) and comparative analysis with the genomes of Genotypes A1 and E (WB and Pig).</title>
        <authorList>
            <person name="Adam R."/>
            <person name="Dahlstrom E."/>
            <person name="Martens C."/>
            <person name="Bruno D."/>
            <person name="Barbian K."/>
            <person name="Porcella S.F."/>
            <person name="Nash T."/>
        </authorList>
    </citation>
    <scope>NUCLEOTIDE SEQUENCE</scope>
    <source>
        <strain evidence="6">GS</strain>
    </source>
</reference>
<dbReference type="VEuPathDB" id="GiardiaDB:QR46_2595"/>
<dbReference type="VEuPathDB" id="GiardiaDB:GL50803_008462"/>
<evidence type="ECO:0000256" key="1">
    <source>
        <dbReference type="ARBA" id="ARBA00009124"/>
    </source>
</evidence>
<evidence type="ECO:0000256" key="2">
    <source>
        <dbReference type="ARBA" id="ARBA00022980"/>
    </source>
</evidence>
<comment type="similarity">
    <text evidence="1">Belongs to the eukaryotic ribosomal protein eL27 family.</text>
</comment>
<dbReference type="PANTHER" id="PTHR10497">
    <property type="entry name" value="60S RIBOSOMAL PROTEIN L27"/>
    <property type="match status" value="1"/>
</dbReference>
<dbReference type="FunFam" id="2.30.30.770:FF:000008">
    <property type="entry name" value="LSU ribosomal protein L27E"/>
    <property type="match status" value="1"/>
</dbReference>
<evidence type="ECO:0000313" key="6">
    <source>
        <dbReference type="Proteomes" id="UP000018040"/>
    </source>
</evidence>
<evidence type="ECO:0000256" key="3">
    <source>
        <dbReference type="ARBA" id="ARBA00023274"/>
    </source>
</evidence>
<organism evidence="5 6">
    <name type="scientific">Giardia intestinalis</name>
    <name type="common">Giardia lamblia</name>
    <dbReference type="NCBI Taxonomy" id="5741"/>
    <lineage>
        <taxon>Eukaryota</taxon>
        <taxon>Metamonada</taxon>
        <taxon>Diplomonadida</taxon>
        <taxon>Hexamitidae</taxon>
        <taxon>Giardiinae</taxon>
        <taxon>Giardia</taxon>
    </lineage>
</organism>
<dbReference type="Proteomes" id="UP000018040">
    <property type="component" value="Unassembled WGS sequence"/>
</dbReference>
<sequence length="140" mass="15707">VASEAMSQPIIKPGLVCIVLQGRHAGKKAVIVEALPHSEKGSYAIVAGIAALPRRITNSMSDEEAVRRGTVRSFVKCMNVNHLMPTSCRLENNYKDFISTQTVADVTKRREIIETINKDFQKRILEHKDTWFFTKLPINA</sequence>
<dbReference type="InterPro" id="IPR001141">
    <property type="entry name" value="Ribosomal_eL27"/>
</dbReference>
<dbReference type="SMART" id="SM00739">
    <property type="entry name" value="KOW"/>
    <property type="match status" value="1"/>
</dbReference>